<name>A0ABX7I8H4_9BACT</name>
<sequence length="132" mass="15581">MNNTYLKRHRENLLAAEFLLTGPGHFCSSIHCSYYAVFQLILHIHKTENTYIYRDRDKLDRQGSHDRMINETFEMIELRDKVGAGKFIREMRALKKNRVTADYQENYMDKAWGQASFGLARSLTTLLQNIFE</sequence>
<protein>
    <submittedName>
        <fullName evidence="1">Uncharacterized protein</fullName>
    </submittedName>
</protein>
<organism evidence="1 2">
    <name type="scientific">Dyadobacter sandarakinus</name>
    <dbReference type="NCBI Taxonomy" id="2747268"/>
    <lineage>
        <taxon>Bacteria</taxon>
        <taxon>Pseudomonadati</taxon>
        <taxon>Bacteroidota</taxon>
        <taxon>Cytophagia</taxon>
        <taxon>Cytophagales</taxon>
        <taxon>Spirosomataceae</taxon>
        <taxon>Dyadobacter</taxon>
    </lineage>
</organism>
<dbReference type="Proteomes" id="UP000612680">
    <property type="component" value="Chromosome"/>
</dbReference>
<dbReference type="RefSeq" id="WP_204657338.1">
    <property type="nucleotide sequence ID" value="NZ_CP056775.1"/>
</dbReference>
<dbReference type="Gene3D" id="1.20.120.330">
    <property type="entry name" value="Nucleotidyltransferases domain 2"/>
    <property type="match status" value="1"/>
</dbReference>
<reference evidence="1 2" key="1">
    <citation type="submission" date="2020-06" db="EMBL/GenBank/DDBJ databases">
        <title>Dyadobacter sandarakinus sp. nov., isolated from the soil of the Arctic Yellow River Station.</title>
        <authorList>
            <person name="Zhang Y."/>
            <person name="Peng F."/>
        </authorList>
    </citation>
    <scope>NUCLEOTIDE SEQUENCE [LARGE SCALE GENOMIC DNA]</scope>
    <source>
        <strain evidence="1 2">Q3-56</strain>
    </source>
</reference>
<dbReference type="EMBL" id="CP056775">
    <property type="protein sequence ID" value="QRR02411.1"/>
    <property type="molecule type" value="Genomic_DNA"/>
</dbReference>
<evidence type="ECO:0000313" key="2">
    <source>
        <dbReference type="Proteomes" id="UP000612680"/>
    </source>
</evidence>
<evidence type="ECO:0000313" key="1">
    <source>
        <dbReference type="EMBL" id="QRR02411.1"/>
    </source>
</evidence>
<accession>A0ABX7I8H4</accession>
<gene>
    <name evidence="1" type="ORF">HWI92_16585</name>
</gene>
<proteinExistence type="predicted"/>
<keyword evidence="2" id="KW-1185">Reference proteome</keyword>